<dbReference type="AlphaFoldDB" id="A0AAV6LSA1"/>
<dbReference type="Pfam" id="PF13041">
    <property type="entry name" value="PPR_2"/>
    <property type="match status" value="3"/>
</dbReference>
<comment type="caution">
    <text evidence="6">The sequence shown here is derived from an EMBL/GenBank/DDBJ whole genome shotgun (WGS) entry which is preliminary data.</text>
</comment>
<evidence type="ECO:0000256" key="2">
    <source>
        <dbReference type="ARBA" id="ARBA00022737"/>
    </source>
</evidence>
<dbReference type="FunFam" id="1.25.40.10:FF:000366">
    <property type="entry name" value="Pentatricopeptide (PPR) repeat-containing protein"/>
    <property type="match status" value="1"/>
</dbReference>
<reference evidence="6" key="1">
    <citation type="submission" date="2020-08" db="EMBL/GenBank/DDBJ databases">
        <title>Plant Genome Project.</title>
        <authorList>
            <person name="Zhang R.-G."/>
        </authorList>
    </citation>
    <scope>NUCLEOTIDE SEQUENCE</scope>
    <source>
        <strain evidence="6">WSP0</strain>
        <tissue evidence="6">Leaf</tissue>
    </source>
</reference>
<dbReference type="SUPFAM" id="SSF143503">
    <property type="entry name" value="PUG domain-like"/>
    <property type="match status" value="1"/>
</dbReference>
<keyword evidence="4" id="KW-0812">Transmembrane</keyword>
<evidence type="ECO:0000256" key="4">
    <source>
        <dbReference type="SAM" id="Phobius"/>
    </source>
</evidence>
<dbReference type="InterPro" id="IPR046960">
    <property type="entry name" value="PPR_At4g14850-like_plant"/>
</dbReference>
<dbReference type="GO" id="GO:0009451">
    <property type="term" value="P:RNA modification"/>
    <property type="evidence" value="ECO:0007669"/>
    <property type="project" value="InterPro"/>
</dbReference>
<dbReference type="PROSITE" id="PS51375">
    <property type="entry name" value="PPR"/>
    <property type="match status" value="5"/>
</dbReference>
<gene>
    <name evidence="6" type="ORF">RHGRI_002742</name>
</gene>
<dbReference type="InterPro" id="IPR046848">
    <property type="entry name" value="E_motif"/>
</dbReference>
<organism evidence="6 7">
    <name type="scientific">Rhododendron griersonianum</name>
    <dbReference type="NCBI Taxonomy" id="479676"/>
    <lineage>
        <taxon>Eukaryota</taxon>
        <taxon>Viridiplantae</taxon>
        <taxon>Streptophyta</taxon>
        <taxon>Embryophyta</taxon>
        <taxon>Tracheophyta</taxon>
        <taxon>Spermatophyta</taxon>
        <taxon>Magnoliopsida</taxon>
        <taxon>eudicotyledons</taxon>
        <taxon>Gunneridae</taxon>
        <taxon>Pentapetalae</taxon>
        <taxon>asterids</taxon>
        <taxon>Ericales</taxon>
        <taxon>Ericaceae</taxon>
        <taxon>Ericoideae</taxon>
        <taxon>Rhodoreae</taxon>
        <taxon>Rhododendron</taxon>
    </lineage>
</organism>
<name>A0AAV6LSA1_9ERIC</name>
<feature type="repeat" description="PPR" evidence="3">
    <location>
        <begin position="44"/>
        <end position="78"/>
    </location>
</feature>
<dbReference type="FunFam" id="1.25.40.10:FF:001320">
    <property type="entry name" value="Pentatricopeptide repeat-containing protein At5g39350"/>
    <property type="match status" value="1"/>
</dbReference>
<feature type="domain" description="DYW" evidence="5">
    <location>
        <begin position="596"/>
        <end position="677"/>
    </location>
</feature>
<proteinExistence type="inferred from homology"/>
<keyword evidence="7" id="KW-1185">Reference proteome</keyword>
<feature type="transmembrane region" description="Helical" evidence="4">
    <location>
        <begin position="682"/>
        <end position="700"/>
    </location>
</feature>
<comment type="similarity">
    <text evidence="1">Belongs to the PPR family. PCMP-H subfamily.</text>
</comment>
<dbReference type="EMBL" id="JACTNZ010000001">
    <property type="protein sequence ID" value="KAG5567284.1"/>
    <property type="molecule type" value="Genomic_DNA"/>
</dbReference>
<dbReference type="Proteomes" id="UP000823749">
    <property type="component" value="Chromosome 1"/>
</dbReference>
<dbReference type="FunFam" id="1.25.40.10:FF:000285">
    <property type="entry name" value="Pentatricopeptide repeat-containing protein, chloroplastic"/>
    <property type="match status" value="1"/>
</dbReference>
<evidence type="ECO:0000313" key="7">
    <source>
        <dbReference type="Proteomes" id="UP000823749"/>
    </source>
</evidence>
<evidence type="ECO:0000256" key="1">
    <source>
        <dbReference type="ARBA" id="ARBA00006643"/>
    </source>
</evidence>
<keyword evidence="2" id="KW-0677">Repeat</keyword>
<dbReference type="GO" id="GO:0008270">
    <property type="term" value="F:zinc ion binding"/>
    <property type="evidence" value="ECO:0007669"/>
    <property type="project" value="InterPro"/>
</dbReference>
<dbReference type="PANTHER" id="PTHR47926">
    <property type="entry name" value="PENTATRICOPEPTIDE REPEAT-CONTAINING PROTEIN"/>
    <property type="match status" value="1"/>
</dbReference>
<feature type="repeat" description="PPR" evidence="3">
    <location>
        <begin position="349"/>
        <end position="379"/>
    </location>
</feature>
<dbReference type="Gene3D" id="1.25.40.10">
    <property type="entry name" value="Tetratricopeptide repeat domain"/>
    <property type="match status" value="5"/>
</dbReference>
<dbReference type="Pfam" id="PF14432">
    <property type="entry name" value="DYW_deaminase"/>
    <property type="match status" value="1"/>
</dbReference>
<dbReference type="InterPro" id="IPR011990">
    <property type="entry name" value="TPR-like_helical_dom_sf"/>
</dbReference>
<dbReference type="GO" id="GO:0003723">
    <property type="term" value="F:RNA binding"/>
    <property type="evidence" value="ECO:0007669"/>
    <property type="project" value="InterPro"/>
</dbReference>
<dbReference type="Pfam" id="PF01535">
    <property type="entry name" value="PPR"/>
    <property type="match status" value="5"/>
</dbReference>
<keyword evidence="4" id="KW-0472">Membrane</keyword>
<keyword evidence="4" id="KW-1133">Transmembrane helix</keyword>
<dbReference type="NCBIfam" id="TIGR00756">
    <property type="entry name" value="PPR"/>
    <property type="match status" value="6"/>
</dbReference>
<dbReference type="InterPro" id="IPR002885">
    <property type="entry name" value="PPR_rpt"/>
</dbReference>
<dbReference type="InterPro" id="IPR032867">
    <property type="entry name" value="DYW_dom"/>
</dbReference>
<dbReference type="Pfam" id="PF20431">
    <property type="entry name" value="E_motif"/>
    <property type="match status" value="1"/>
</dbReference>
<dbReference type="FunFam" id="1.25.40.10:FF:000031">
    <property type="entry name" value="Pentatricopeptide repeat-containing protein mitochondrial"/>
    <property type="match status" value="1"/>
</dbReference>
<accession>A0AAV6LSA1</accession>
<dbReference type="FunFam" id="1.25.40.10:FF:000144">
    <property type="entry name" value="Pentatricopeptide repeat-containing protein, mitochondrial"/>
    <property type="match status" value="1"/>
</dbReference>
<feature type="repeat" description="PPR" evidence="3">
    <location>
        <begin position="380"/>
        <end position="414"/>
    </location>
</feature>
<sequence length="777" mass="87893">MLQISLMTERHRLAKLLRVSSKNRLIDQGKQVHAALVRIGYGSDVILNNDLIDLYGKCGRMDMACDVFDKMPETNVVSWTALMCGHLQQGNPKSSLLLFCRMGYTDVKPNEFTFSTNFKACGVLKIPENGMQIHGICVRTGFEWFPAVANSVMDMYSRCGRISEAEQMFNLMPIRSLISWNAMITGYALVGMGEKCLLLFQKMQRQGEILDDFTFTSTLKACSCLGAIEEGTQIHAYLITRGFAFSVQAIVSGALVDLYVKSGYLFEARKVFDQIEQKSVISWSSLILGYAQQGNLKAAMDLFRQLRESNIWVDGFVLSSMIGVFSDFALVEQGKQMHCYTAKFPSGMEKSVANSIVDMYLKCGLIEEAERVFNEMPERNVVSWTVMITGYGKHGLGREAIRLFNEMQVEDVEPDGVTYLALLSACSHSGLIEESREYFSILCGDYRIKPQVEHYACMVDLLGRAGCLKEAKELIHNMPLKPNIGIWQTLLSACRVHGEFEMGRKVGDMLLELDGKNAVNYVMLSNIYADAGYWRESEKVRVSVKLKGLKKEGGCSWVEIDKEVHFFYNGDERHPLTKEIHKILKEIEKRIKEETGYPYEVRFALHDVEEESKAESLRYHSEKLAIGLALVHSGVEEGGRTIRVFKNLRVCGDCHEFIKGLSKVLKKVFVVRDANRMSRQLLYRYGMIVMLILFSPVLLAKKSYHDYFGVSLDRERRDRVGNMKEGTEFLELCGFERVGGGKFLFLPRDKVDMEVLKSAGTALNSAITNPFFGLLSK</sequence>
<dbReference type="PANTHER" id="PTHR47926:SF504">
    <property type="entry name" value="(WILD MALAYSIAN BANANA) HYPOTHETICAL PROTEIN"/>
    <property type="match status" value="1"/>
</dbReference>
<dbReference type="InterPro" id="IPR036339">
    <property type="entry name" value="PUB-like_dom_sf"/>
</dbReference>
<evidence type="ECO:0000256" key="3">
    <source>
        <dbReference type="PROSITE-ProRule" id="PRU00708"/>
    </source>
</evidence>
<protein>
    <recommendedName>
        <fullName evidence="5">DYW domain-containing protein</fullName>
    </recommendedName>
</protein>
<feature type="repeat" description="PPR" evidence="3">
    <location>
        <begin position="176"/>
        <end position="210"/>
    </location>
</feature>
<evidence type="ECO:0000259" key="5">
    <source>
        <dbReference type="Pfam" id="PF14432"/>
    </source>
</evidence>
<feature type="repeat" description="PPR" evidence="3">
    <location>
        <begin position="279"/>
        <end position="313"/>
    </location>
</feature>
<evidence type="ECO:0000313" key="6">
    <source>
        <dbReference type="EMBL" id="KAG5567284.1"/>
    </source>
</evidence>